<sequence>MRRAERLEARDLLAVQPLPALAPLDPAGGLIYASTFAAVVDPGNPIQSYEVALDAGQSLSLSATGFSTANLTVVDPLGATIAATSVPAAGDAAAVSSLPIDLAGVYTISVSSGDGVPFDAITLSTVLNAAWEGESHSGPSNDSPAEAEDLEPAFAAVGPLTAQRAAIVGEGAASGPTFTASLTDYGRAFNPNVLTFAFTGTPAPLNDVVFKVVAQTDLDSASEYFTIDAEGLFTQNVFLTGGSQGGLSTDQFTIPQAVAAQLAADGQITLTVTPSSSVNSGYGSGDVTIDVD</sequence>
<evidence type="ECO:0000313" key="2">
    <source>
        <dbReference type="Proteomes" id="UP000317421"/>
    </source>
</evidence>
<name>A0A5C6A0G2_9BACT</name>
<reference evidence="1 2" key="1">
    <citation type="submission" date="2019-02" db="EMBL/GenBank/DDBJ databases">
        <title>Deep-cultivation of Planctomycetes and their phenomic and genomic characterization uncovers novel biology.</title>
        <authorList>
            <person name="Wiegand S."/>
            <person name="Jogler M."/>
            <person name="Boedeker C."/>
            <person name="Pinto D."/>
            <person name="Vollmers J."/>
            <person name="Rivas-Marin E."/>
            <person name="Kohn T."/>
            <person name="Peeters S.H."/>
            <person name="Heuer A."/>
            <person name="Rast P."/>
            <person name="Oberbeckmann S."/>
            <person name="Bunk B."/>
            <person name="Jeske O."/>
            <person name="Meyerdierks A."/>
            <person name="Storesund J.E."/>
            <person name="Kallscheuer N."/>
            <person name="Luecker S."/>
            <person name="Lage O.M."/>
            <person name="Pohl T."/>
            <person name="Merkel B.J."/>
            <person name="Hornburger P."/>
            <person name="Mueller R.-W."/>
            <person name="Bruemmer F."/>
            <person name="Labrenz M."/>
            <person name="Spormann A.M."/>
            <person name="Op Den Camp H."/>
            <person name="Overmann J."/>
            <person name="Amann R."/>
            <person name="Jetten M.S.M."/>
            <person name="Mascher T."/>
            <person name="Medema M.H."/>
            <person name="Devos D.P."/>
            <person name="Kaster A.-K."/>
            <person name="Ovreas L."/>
            <person name="Rohde M."/>
            <person name="Galperin M.Y."/>
            <person name="Jogler C."/>
        </authorList>
    </citation>
    <scope>NUCLEOTIDE SEQUENCE [LARGE SCALE GENOMIC DNA]</scope>
    <source>
        <strain evidence="1 2">Pla108</strain>
    </source>
</reference>
<dbReference type="RefSeq" id="WP_197526736.1">
    <property type="nucleotide sequence ID" value="NZ_SJPR01000009.1"/>
</dbReference>
<dbReference type="Gene3D" id="2.60.120.380">
    <property type="match status" value="1"/>
</dbReference>
<proteinExistence type="predicted"/>
<protein>
    <recommendedName>
        <fullName evidence="3">Peptidase C-terminal archaeal/bacterial domain-containing protein</fullName>
    </recommendedName>
</protein>
<evidence type="ECO:0008006" key="3">
    <source>
        <dbReference type="Google" id="ProtNLM"/>
    </source>
</evidence>
<organism evidence="1 2">
    <name type="scientific">Botrimarina colliarenosi</name>
    <dbReference type="NCBI Taxonomy" id="2528001"/>
    <lineage>
        <taxon>Bacteria</taxon>
        <taxon>Pseudomonadati</taxon>
        <taxon>Planctomycetota</taxon>
        <taxon>Planctomycetia</taxon>
        <taxon>Pirellulales</taxon>
        <taxon>Lacipirellulaceae</taxon>
        <taxon>Botrimarina</taxon>
    </lineage>
</organism>
<gene>
    <name evidence="1" type="ORF">Pla108_40250</name>
</gene>
<comment type="caution">
    <text evidence="1">The sequence shown here is derived from an EMBL/GenBank/DDBJ whole genome shotgun (WGS) entry which is preliminary data.</text>
</comment>
<keyword evidence="2" id="KW-1185">Reference proteome</keyword>
<accession>A0A5C6A0G2</accession>
<dbReference type="AlphaFoldDB" id="A0A5C6A0G2"/>
<evidence type="ECO:0000313" key="1">
    <source>
        <dbReference type="EMBL" id="TWT92885.1"/>
    </source>
</evidence>
<dbReference type="Proteomes" id="UP000317421">
    <property type="component" value="Unassembled WGS sequence"/>
</dbReference>
<dbReference type="EMBL" id="SJPR01000009">
    <property type="protein sequence ID" value="TWT92885.1"/>
    <property type="molecule type" value="Genomic_DNA"/>
</dbReference>